<sequence length="249" mass="27398">MASFHPDLIFLSSGHCSMLTDHRNRHHATYEVPRTPRPRLLDLPPEFPPTNLNSTHHASHNSTPYPAFNPIFPVDLTCINLTYAQHAALWGITLSLPIHIHTPSEHIGTIRTEDLQARSSATLTAADVFVLLQSLACAPLELKPTFLGLPPTMQKMIHDAFYARTSGPGRPLHLAHCDATWSRFIHGYLDPVNVGLSVNNGYLSSGVGLPTDPLPHRGRPLGRDLLLGHCNIWGFESASLAGYDVVHLD</sequence>
<evidence type="ECO:0000313" key="1">
    <source>
        <dbReference type="EMBL" id="KAF5357166.1"/>
    </source>
</evidence>
<protein>
    <submittedName>
        <fullName evidence="1">Uncharacterized protein</fullName>
    </submittedName>
</protein>
<dbReference type="EMBL" id="JAACJO010000006">
    <property type="protein sequence ID" value="KAF5357166.1"/>
    <property type="molecule type" value="Genomic_DNA"/>
</dbReference>
<proteinExistence type="predicted"/>
<dbReference type="OrthoDB" id="3042027at2759"/>
<dbReference type="Proteomes" id="UP000559027">
    <property type="component" value="Unassembled WGS sequence"/>
</dbReference>
<gene>
    <name evidence="1" type="ORF">D9756_006852</name>
</gene>
<reference evidence="1 2" key="1">
    <citation type="journal article" date="2020" name="ISME J.">
        <title>Uncovering the hidden diversity of litter-decomposition mechanisms in mushroom-forming fungi.</title>
        <authorList>
            <person name="Floudas D."/>
            <person name="Bentzer J."/>
            <person name="Ahren D."/>
            <person name="Johansson T."/>
            <person name="Persson P."/>
            <person name="Tunlid A."/>
        </authorList>
    </citation>
    <scope>NUCLEOTIDE SEQUENCE [LARGE SCALE GENOMIC DNA]</scope>
    <source>
        <strain evidence="1 2">CBS 146.42</strain>
    </source>
</reference>
<dbReference type="AlphaFoldDB" id="A0A8H5G2R4"/>
<evidence type="ECO:0000313" key="2">
    <source>
        <dbReference type="Proteomes" id="UP000559027"/>
    </source>
</evidence>
<organism evidence="1 2">
    <name type="scientific">Leucocoprinus leucothites</name>
    <dbReference type="NCBI Taxonomy" id="201217"/>
    <lineage>
        <taxon>Eukaryota</taxon>
        <taxon>Fungi</taxon>
        <taxon>Dikarya</taxon>
        <taxon>Basidiomycota</taxon>
        <taxon>Agaricomycotina</taxon>
        <taxon>Agaricomycetes</taxon>
        <taxon>Agaricomycetidae</taxon>
        <taxon>Agaricales</taxon>
        <taxon>Agaricineae</taxon>
        <taxon>Agaricaceae</taxon>
        <taxon>Leucocoprinus</taxon>
    </lineage>
</organism>
<keyword evidence="2" id="KW-1185">Reference proteome</keyword>
<name>A0A8H5G2R4_9AGAR</name>
<accession>A0A8H5G2R4</accession>
<comment type="caution">
    <text evidence="1">The sequence shown here is derived from an EMBL/GenBank/DDBJ whole genome shotgun (WGS) entry which is preliminary data.</text>
</comment>